<accession>D8PAR4</accession>
<dbReference type="EMBL" id="FP929003">
    <property type="protein sequence ID" value="CBK40323.1"/>
    <property type="molecule type" value="Genomic_DNA"/>
</dbReference>
<keyword evidence="3" id="KW-1185">Reference proteome</keyword>
<organism evidence="2 3">
    <name type="scientific">Nitrospira defluvii</name>
    <dbReference type="NCBI Taxonomy" id="330214"/>
    <lineage>
        <taxon>Bacteria</taxon>
        <taxon>Pseudomonadati</taxon>
        <taxon>Nitrospirota</taxon>
        <taxon>Nitrospiria</taxon>
        <taxon>Nitrospirales</taxon>
        <taxon>Nitrospiraceae</taxon>
        <taxon>Nitrospira</taxon>
    </lineage>
</organism>
<protein>
    <submittedName>
        <fullName evidence="2">Uncharacterized protein</fullName>
    </submittedName>
</protein>
<dbReference type="AlphaFoldDB" id="D8PAR4"/>
<feature type="region of interest" description="Disordered" evidence="1">
    <location>
        <begin position="58"/>
        <end position="93"/>
    </location>
</feature>
<evidence type="ECO:0000313" key="2">
    <source>
        <dbReference type="EMBL" id="CBK40323.1"/>
    </source>
</evidence>
<proteinExistence type="predicted"/>
<dbReference type="OrthoDB" id="9813846at2"/>
<name>D8PAR4_9BACT</name>
<dbReference type="Proteomes" id="UP000001660">
    <property type="component" value="Chromosome"/>
</dbReference>
<dbReference type="HOGENOM" id="CLU_2394337_0_0_0"/>
<sequence length="93" mass="10650">MNRFIYLRSQKRQRMTVSLPTELLERMRDAAYWTSGTTMAGLISSAIEDLLQNLESQNGRPFSPRLQDLKPGRPRVNKTSQARVSEDIQPVSN</sequence>
<evidence type="ECO:0000256" key="1">
    <source>
        <dbReference type="SAM" id="MobiDB-lite"/>
    </source>
</evidence>
<gene>
    <name evidence="2" type="ORF">NIDE0548</name>
</gene>
<dbReference type="KEGG" id="nde:NIDE0548"/>
<evidence type="ECO:0000313" key="3">
    <source>
        <dbReference type="Proteomes" id="UP000001660"/>
    </source>
</evidence>
<dbReference type="Gene3D" id="6.10.180.30">
    <property type="match status" value="1"/>
</dbReference>
<reference evidence="2 3" key="1">
    <citation type="journal article" date="2010" name="Proc. Natl. Acad. Sci. U.S.A.">
        <title>A Nitrospira metagenome illuminates the physiology and evolution of globally important nitrite-oxidizing bacteria.</title>
        <authorList>
            <person name="Lucker S."/>
            <person name="Wagner M."/>
            <person name="Maixner F."/>
            <person name="Pelletier E."/>
            <person name="Koch H."/>
            <person name="Vacherie B."/>
            <person name="Rattei T."/>
            <person name="Sinninghe Damste J."/>
            <person name="Spieck E."/>
            <person name="Le Paslier D."/>
            <person name="Daims H."/>
        </authorList>
    </citation>
    <scope>NUCLEOTIDE SEQUENCE [LARGE SCALE GENOMIC DNA]</scope>
</reference>